<sequence>MKISVVVPVYNEVNTIEEIISRVQAVNVGLEKEIIIVDDNSTDGTRERLTNMTREKKNVKVFCHDRNLGKGAALRTGFEFAARDITIIQDADLEYDPEEYPNLLKTILDDKADVVYGSRFLRKTYKTFPFWHYAGNKFLTALFNFFNNRDLTDMETCYKVFKKEILRSITLKSNRFAFEPEFSTKVARKGFRICEVPIKYNKRSYSEGKKFNWKDRIIAFFAVFRFQLSD</sequence>
<accession>A0A2J0KTC4</accession>
<name>A0A2J0KTC4_9BACT</name>
<comment type="caution">
    <text evidence="2">The sequence shown here is derived from an EMBL/GenBank/DDBJ whole genome shotgun (WGS) entry which is preliminary data.</text>
</comment>
<dbReference type="SUPFAM" id="SSF53448">
    <property type="entry name" value="Nucleotide-diphospho-sugar transferases"/>
    <property type="match status" value="1"/>
</dbReference>
<dbReference type="PANTHER" id="PTHR48090:SF7">
    <property type="entry name" value="RFBJ PROTEIN"/>
    <property type="match status" value="1"/>
</dbReference>
<evidence type="ECO:0000313" key="3">
    <source>
        <dbReference type="Proteomes" id="UP000230052"/>
    </source>
</evidence>
<dbReference type="GO" id="GO:0016740">
    <property type="term" value="F:transferase activity"/>
    <property type="evidence" value="ECO:0007669"/>
    <property type="project" value="UniProtKB-KW"/>
</dbReference>
<evidence type="ECO:0000313" key="2">
    <source>
        <dbReference type="EMBL" id="PIU41742.1"/>
    </source>
</evidence>
<dbReference type="Pfam" id="PF00535">
    <property type="entry name" value="Glycos_transf_2"/>
    <property type="match status" value="1"/>
</dbReference>
<dbReference type="Proteomes" id="UP000230052">
    <property type="component" value="Unassembled WGS sequence"/>
</dbReference>
<dbReference type="PANTHER" id="PTHR48090">
    <property type="entry name" value="UNDECAPRENYL-PHOSPHATE 4-DEOXY-4-FORMAMIDO-L-ARABINOSE TRANSFERASE-RELATED"/>
    <property type="match status" value="1"/>
</dbReference>
<keyword evidence="2" id="KW-0808">Transferase</keyword>
<organism evidence="2 3">
    <name type="scientific">Candidatus Aquitaenariimonas noxiae</name>
    <dbReference type="NCBI Taxonomy" id="1974741"/>
    <lineage>
        <taxon>Bacteria</taxon>
        <taxon>Pseudomonadati</taxon>
        <taxon>Candidatus Omnitrophota</taxon>
        <taxon>Candidatus Aquitaenariimonas</taxon>
    </lineage>
</organism>
<dbReference type="InterPro" id="IPR050256">
    <property type="entry name" value="Glycosyltransferase_2"/>
</dbReference>
<gene>
    <name evidence="2" type="ORF">COS99_03740</name>
</gene>
<protein>
    <submittedName>
        <fullName evidence="2">Glycosyl transferase</fullName>
    </submittedName>
</protein>
<reference evidence="2 3" key="1">
    <citation type="submission" date="2017-09" db="EMBL/GenBank/DDBJ databases">
        <title>Depth-based differentiation of microbial function through sediment-hosted aquifers and enrichment of novel symbionts in the deep terrestrial subsurface.</title>
        <authorList>
            <person name="Probst A.J."/>
            <person name="Ladd B."/>
            <person name="Jarett J.K."/>
            <person name="Geller-Mcgrath D.E."/>
            <person name="Sieber C.M."/>
            <person name="Emerson J.B."/>
            <person name="Anantharaman K."/>
            <person name="Thomas B.C."/>
            <person name="Malmstrom R."/>
            <person name="Stieglmeier M."/>
            <person name="Klingl A."/>
            <person name="Woyke T."/>
            <person name="Ryan C.M."/>
            <person name="Banfield J.F."/>
        </authorList>
    </citation>
    <scope>NUCLEOTIDE SEQUENCE [LARGE SCALE GENOMIC DNA]</scope>
    <source>
        <strain evidence="2">CG07_land_8_20_14_0_80_42_15</strain>
    </source>
</reference>
<proteinExistence type="predicted"/>
<dbReference type="Gene3D" id="3.90.550.10">
    <property type="entry name" value="Spore Coat Polysaccharide Biosynthesis Protein SpsA, Chain A"/>
    <property type="match status" value="1"/>
</dbReference>
<dbReference type="InterPro" id="IPR001173">
    <property type="entry name" value="Glyco_trans_2-like"/>
</dbReference>
<evidence type="ECO:0000259" key="1">
    <source>
        <dbReference type="Pfam" id="PF00535"/>
    </source>
</evidence>
<dbReference type="AlphaFoldDB" id="A0A2J0KTC4"/>
<dbReference type="CDD" id="cd04179">
    <property type="entry name" value="DPM_DPG-synthase_like"/>
    <property type="match status" value="1"/>
</dbReference>
<dbReference type="InterPro" id="IPR029044">
    <property type="entry name" value="Nucleotide-diphossugar_trans"/>
</dbReference>
<dbReference type="EMBL" id="PEWV01000036">
    <property type="protein sequence ID" value="PIU41742.1"/>
    <property type="molecule type" value="Genomic_DNA"/>
</dbReference>
<feature type="domain" description="Glycosyltransferase 2-like" evidence="1">
    <location>
        <begin position="4"/>
        <end position="168"/>
    </location>
</feature>